<comment type="caution">
    <text evidence="2">The sequence shown here is derived from an EMBL/GenBank/DDBJ whole genome shotgun (WGS) entry which is preliminary data.</text>
</comment>
<dbReference type="Pfam" id="PF13302">
    <property type="entry name" value="Acetyltransf_3"/>
    <property type="match status" value="1"/>
</dbReference>
<dbReference type="GO" id="GO:0016747">
    <property type="term" value="F:acyltransferase activity, transferring groups other than amino-acyl groups"/>
    <property type="evidence" value="ECO:0007669"/>
    <property type="project" value="InterPro"/>
</dbReference>
<dbReference type="CDD" id="cd04301">
    <property type="entry name" value="NAT_SF"/>
    <property type="match status" value="1"/>
</dbReference>
<organism evidence="2 3">
    <name type="scientific">Physocladia obscura</name>
    <dbReference type="NCBI Taxonomy" id="109957"/>
    <lineage>
        <taxon>Eukaryota</taxon>
        <taxon>Fungi</taxon>
        <taxon>Fungi incertae sedis</taxon>
        <taxon>Chytridiomycota</taxon>
        <taxon>Chytridiomycota incertae sedis</taxon>
        <taxon>Chytridiomycetes</taxon>
        <taxon>Chytridiales</taxon>
        <taxon>Chytriomycetaceae</taxon>
        <taxon>Physocladia</taxon>
    </lineage>
</organism>
<evidence type="ECO:0000259" key="1">
    <source>
        <dbReference type="Pfam" id="PF13302"/>
    </source>
</evidence>
<dbReference type="AlphaFoldDB" id="A0AAD5SRQ2"/>
<feature type="non-terminal residue" evidence="2">
    <location>
        <position position="1"/>
    </location>
</feature>
<evidence type="ECO:0000313" key="3">
    <source>
        <dbReference type="Proteomes" id="UP001211907"/>
    </source>
</evidence>
<dbReference type="SUPFAM" id="SSF55729">
    <property type="entry name" value="Acyl-CoA N-acyltransferases (Nat)"/>
    <property type="match status" value="1"/>
</dbReference>
<accession>A0AAD5SRQ2</accession>
<dbReference type="InterPro" id="IPR016181">
    <property type="entry name" value="Acyl_CoA_acyltransferase"/>
</dbReference>
<dbReference type="EMBL" id="JADGJH010003492">
    <property type="protein sequence ID" value="KAJ3090557.1"/>
    <property type="molecule type" value="Genomic_DNA"/>
</dbReference>
<keyword evidence="3" id="KW-1185">Reference proteome</keyword>
<protein>
    <recommendedName>
        <fullName evidence="1">N-acetyltransferase domain-containing protein</fullName>
    </recommendedName>
</protein>
<dbReference type="Proteomes" id="UP001211907">
    <property type="component" value="Unassembled WGS sequence"/>
</dbReference>
<name>A0AAD5SRQ2_9FUNG</name>
<sequence length="151" mass="15862">AVAGRVAAAVQRDGLAAVIYAADDADRANILGFGSVERITPPGAVPSVANVGLELFPAARGRGVGTAFVRALLHLSAHVDVDQVEVGTMQDNAAMRSVARKLGLSETLEIKYSPAGNGEIVADVMYLNIQRDLFSNVGSNLTFGEQINWVQ</sequence>
<reference evidence="2" key="1">
    <citation type="submission" date="2020-05" db="EMBL/GenBank/DDBJ databases">
        <title>Phylogenomic resolution of chytrid fungi.</title>
        <authorList>
            <person name="Stajich J.E."/>
            <person name="Amses K."/>
            <person name="Simmons R."/>
            <person name="Seto K."/>
            <person name="Myers J."/>
            <person name="Bonds A."/>
            <person name="Quandt C.A."/>
            <person name="Barry K."/>
            <person name="Liu P."/>
            <person name="Grigoriev I."/>
            <person name="Longcore J.E."/>
            <person name="James T.Y."/>
        </authorList>
    </citation>
    <scope>NUCLEOTIDE SEQUENCE</scope>
    <source>
        <strain evidence="2">JEL0513</strain>
    </source>
</reference>
<feature type="domain" description="N-acetyltransferase" evidence="1">
    <location>
        <begin position="13"/>
        <end position="104"/>
    </location>
</feature>
<gene>
    <name evidence="2" type="ORF">HK100_007404</name>
</gene>
<dbReference type="Gene3D" id="3.40.630.30">
    <property type="match status" value="1"/>
</dbReference>
<evidence type="ECO:0000313" key="2">
    <source>
        <dbReference type="EMBL" id="KAJ3090557.1"/>
    </source>
</evidence>
<dbReference type="InterPro" id="IPR000182">
    <property type="entry name" value="GNAT_dom"/>
</dbReference>
<proteinExistence type="predicted"/>